<dbReference type="PANTHER" id="PTHR17630">
    <property type="entry name" value="DIENELACTONE HYDROLASE"/>
    <property type="match status" value="1"/>
</dbReference>
<reference evidence="2 3" key="1">
    <citation type="journal article" date="2016" name="Mol. Biol. Evol.">
        <title>Comparative Genomics of Early-Diverging Mushroom-Forming Fungi Provides Insights into the Origins of Lignocellulose Decay Capabilities.</title>
        <authorList>
            <person name="Nagy L.G."/>
            <person name="Riley R."/>
            <person name="Tritt A."/>
            <person name="Adam C."/>
            <person name="Daum C."/>
            <person name="Floudas D."/>
            <person name="Sun H."/>
            <person name="Yadav J.S."/>
            <person name="Pangilinan J."/>
            <person name="Larsson K.H."/>
            <person name="Matsuura K."/>
            <person name="Barry K."/>
            <person name="Labutti K."/>
            <person name="Kuo R."/>
            <person name="Ohm R.A."/>
            <person name="Bhattacharya S.S."/>
            <person name="Shirouzu T."/>
            <person name="Yoshinaga Y."/>
            <person name="Martin F.M."/>
            <person name="Grigoriev I.V."/>
            <person name="Hibbett D.S."/>
        </authorList>
    </citation>
    <scope>NUCLEOTIDE SEQUENCE [LARGE SCALE GENOMIC DNA]</scope>
    <source>
        <strain evidence="2 3">HHB12029</strain>
    </source>
</reference>
<keyword evidence="2" id="KW-0378">Hydrolase</keyword>
<protein>
    <submittedName>
        <fullName evidence="2">Alpha/beta-hydrolase</fullName>
    </submittedName>
</protein>
<dbReference type="AlphaFoldDB" id="A0A165FGR9"/>
<dbReference type="Pfam" id="PF01738">
    <property type="entry name" value="DLH"/>
    <property type="match status" value="1"/>
</dbReference>
<name>A0A165FGR9_EXIGL</name>
<evidence type="ECO:0000313" key="2">
    <source>
        <dbReference type="EMBL" id="KZV88967.1"/>
    </source>
</evidence>
<accession>A0A165FGR9</accession>
<feature type="domain" description="Dienelactone hydrolase" evidence="1">
    <location>
        <begin position="28"/>
        <end position="247"/>
    </location>
</feature>
<dbReference type="GO" id="GO:0016787">
    <property type="term" value="F:hydrolase activity"/>
    <property type="evidence" value="ECO:0007669"/>
    <property type="project" value="UniProtKB-KW"/>
</dbReference>
<dbReference type="Gene3D" id="3.40.50.1820">
    <property type="entry name" value="alpha/beta hydrolase"/>
    <property type="match status" value="1"/>
</dbReference>
<dbReference type="PANTHER" id="PTHR17630:SF44">
    <property type="entry name" value="PROTEIN AIM2"/>
    <property type="match status" value="1"/>
</dbReference>
<gene>
    <name evidence="2" type="ORF">EXIGLDRAFT_650591</name>
</gene>
<organism evidence="2 3">
    <name type="scientific">Exidia glandulosa HHB12029</name>
    <dbReference type="NCBI Taxonomy" id="1314781"/>
    <lineage>
        <taxon>Eukaryota</taxon>
        <taxon>Fungi</taxon>
        <taxon>Dikarya</taxon>
        <taxon>Basidiomycota</taxon>
        <taxon>Agaricomycotina</taxon>
        <taxon>Agaricomycetes</taxon>
        <taxon>Auriculariales</taxon>
        <taxon>Exidiaceae</taxon>
        <taxon>Exidia</taxon>
    </lineage>
</organism>
<dbReference type="SUPFAM" id="SSF53474">
    <property type="entry name" value="alpha/beta-Hydrolases"/>
    <property type="match status" value="1"/>
</dbReference>
<dbReference type="STRING" id="1314781.A0A165FGR9"/>
<evidence type="ECO:0000313" key="3">
    <source>
        <dbReference type="Proteomes" id="UP000077266"/>
    </source>
</evidence>
<dbReference type="Proteomes" id="UP000077266">
    <property type="component" value="Unassembled WGS sequence"/>
</dbReference>
<dbReference type="InParanoid" id="A0A165FGR9"/>
<proteinExistence type="predicted"/>
<keyword evidence="3" id="KW-1185">Reference proteome</keyword>
<dbReference type="InterPro" id="IPR029058">
    <property type="entry name" value="AB_hydrolase_fold"/>
</dbReference>
<dbReference type="OrthoDB" id="17560at2759"/>
<dbReference type="EMBL" id="KV426085">
    <property type="protein sequence ID" value="KZV88967.1"/>
    <property type="molecule type" value="Genomic_DNA"/>
</dbReference>
<evidence type="ECO:0000259" key="1">
    <source>
        <dbReference type="Pfam" id="PF01738"/>
    </source>
</evidence>
<sequence>MSLCKDCIVVARHEGTPAGALEIIGGVETYVSIPPGEYDRTKAVLFLTDIFGHSVLHAQLLADDFARAGFQTYVPGYLNGDPVSVEEVSRPGFDVAILNANWVPKHTQEHTRPVLDAVIAGLKERGVTTFGSTGYCFGGRFGIDLAISNVVVSSVIAHPWNVDVPDFVTLRSTTRARLLVLSCEDDFAFPLELQAKVDEALKGWGGYERKFWKGCKHGFAVRADPGDEVARKAKEEAFEATVEWFRKSL</sequence>
<dbReference type="InterPro" id="IPR002925">
    <property type="entry name" value="Dienelactn_hydro"/>
</dbReference>